<evidence type="ECO:0008006" key="9">
    <source>
        <dbReference type="Google" id="ProtNLM"/>
    </source>
</evidence>
<sequence length="645" mass="73030">MRSQIIPDPTIENRYQTEREKRIRPDAAEQFLNLNTAENLSDLNKDIWVDHDALNNSTSPVRDGDFYDVLILGAGYGGLLFAARLVQAGMSAEGIRIVDNAGGFGGTWYWNRYPGLMCDVESYMYMPLLEETGYMPQHKYAYGPELLEHANRLASHFDLQDKALFRSRVTEMRWNDEARYWTSQIYENRGPTQSGRSLRVNSRFVITTGGLLNVPRVPNIEGLSTTKIPLFHSARWRYDLTGGTPTEQEMEKLRDKRVGIIGTGSTAVQIVPELAKWSKHLLVFQRTPTSCDVRGQRKTDLDEWKQITAQKGWQRERNHNFNHFLRGEPLQVDLVRDGWCQMPSFSAVIGGSARKGKIHPEAVETHIAELNAIDFPRAQRLRERVDDIVHDKTTAEKLKSWYPTYCKRPTFHDEYLQSFNRPNVELIETSGFGVESITEHGVIVNGIEHEVDLLVLSTGFRARATDGAHTPSRNCNMEVFGRNGLNMNDKWDEKGPVTFHGCCTHDFPNFFFSALSQSGVACKTGNASYLLDNHARLVAYYVQSARKATKTDVFAIEPSRDAEEEWANECASMSTWFAAVSPCTPGNFNNFGKRITDPAIQQKLARAAPWGFGSQDYVERIEKWCQSGSLQGLLISTRPTAIRAP</sequence>
<comment type="similarity">
    <text evidence="2">Belongs to the FAD-binding monooxygenase family.</text>
</comment>
<protein>
    <recommendedName>
        <fullName evidence="9">L-ornithine N(5)-oxygenase</fullName>
    </recommendedName>
</protein>
<dbReference type="Gene3D" id="3.50.50.60">
    <property type="entry name" value="FAD/NAD(P)-binding domain"/>
    <property type="match status" value="2"/>
</dbReference>
<dbReference type="PANTHER" id="PTHR43098">
    <property type="entry name" value="L-ORNITHINE N(5)-MONOOXYGENASE-RELATED"/>
    <property type="match status" value="1"/>
</dbReference>
<dbReference type="InterPro" id="IPR036188">
    <property type="entry name" value="FAD/NAD-bd_sf"/>
</dbReference>
<evidence type="ECO:0000313" key="8">
    <source>
        <dbReference type="Proteomes" id="UP000012338"/>
    </source>
</evidence>
<dbReference type="EMBL" id="KB733449">
    <property type="protein sequence ID" value="ENI07354.1"/>
    <property type="molecule type" value="Genomic_DNA"/>
</dbReference>
<evidence type="ECO:0000256" key="6">
    <source>
        <dbReference type="ARBA" id="ARBA00023002"/>
    </source>
</evidence>
<proteinExistence type="inferred from homology"/>
<dbReference type="HOGENOM" id="CLU_006937_8_2_1"/>
<reference evidence="8" key="2">
    <citation type="journal article" date="2013" name="PLoS Genet.">
        <title>Comparative genome structure, secondary metabolite, and effector coding capacity across Cochliobolus pathogens.</title>
        <authorList>
            <person name="Condon B.J."/>
            <person name="Leng Y."/>
            <person name="Wu D."/>
            <person name="Bushley K.E."/>
            <person name="Ohm R.A."/>
            <person name="Otillar R."/>
            <person name="Martin J."/>
            <person name="Schackwitz W."/>
            <person name="Grimwood J."/>
            <person name="MohdZainudin N."/>
            <person name="Xue C."/>
            <person name="Wang R."/>
            <person name="Manning V.A."/>
            <person name="Dhillon B."/>
            <person name="Tu Z.J."/>
            <person name="Steffenson B.J."/>
            <person name="Salamov A."/>
            <person name="Sun H."/>
            <person name="Lowry S."/>
            <person name="LaButti K."/>
            <person name="Han J."/>
            <person name="Copeland A."/>
            <person name="Lindquist E."/>
            <person name="Barry K."/>
            <person name="Schmutz J."/>
            <person name="Baker S.E."/>
            <person name="Ciuffetti L.M."/>
            <person name="Grigoriev I.V."/>
            <person name="Zhong S."/>
            <person name="Turgeon B.G."/>
        </authorList>
    </citation>
    <scope>NUCLEOTIDE SEQUENCE [LARGE SCALE GENOMIC DNA]</scope>
    <source>
        <strain evidence="8">C4 / ATCC 48331 / race T</strain>
    </source>
</reference>
<organism evidence="7 8">
    <name type="scientific">Cochliobolus heterostrophus (strain C4 / ATCC 48331 / race T)</name>
    <name type="common">Southern corn leaf blight fungus</name>
    <name type="synonym">Bipolaris maydis</name>
    <dbReference type="NCBI Taxonomy" id="665024"/>
    <lineage>
        <taxon>Eukaryota</taxon>
        <taxon>Fungi</taxon>
        <taxon>Dikarya</taxon>
        <taxon>Ascomycota</taxon>
        <taxon>Pezizomycotina</taxon>
        <taxon>Dothideomycetes</taxon>
        <taxon>Pleosporomycetidae</taxon>
        <taxon>Pleosporales</taxon>
        <taxon>Pleosporineae</taxon>
        <taxon>Pleosporaceae</taxon>
        <taxon>Bipolaris</taxon>
    </lineage>
</organism>
<evidence type="ECO:0000313" key="7">
    <source>
        <dbReference type="EMBL" id="ENI07354.1"/>
    </source>
</evidence>
<keyword evidence="3" id="KW-0285">Flavoprotein</keyword>
<keyword evidence="8" id="KW-1185">Reference proteome</keyword>
<evidence type="ECO:0000256" key="2">
    <source>
        <dbReference type="ARBA" id="ARBA00010139"/>
    </source>
</evidence>
<keyword evidence="6" id="KW-0560">Oxidoreductase</keyword>
<dbReference type="SUPFAM" id="SSF51905">
    <property type="entry name" value="FAD/NAD(P)-binding domain"/>
    <property type="match status" value="1"/>
</dbReference>
<accession>N4X2X2</accession>
<dbReference type="AlphaFoldDB" id="N4X2X2"/>
<dbReference type="PRINTS" id="PR00411">
    <property type="entry name" value="PNDRDTASEI"/>
</dbReference>
<evidence type="ECO:0000256" key="3">
    <source>
        <dbReference type="ARBA" id="ARBA00022630"/>
    </source>
</evidence>
<reference evidence="7 8" key="1">
    <citation type="journal article" date="2012" name="PLoS Pathog.">
        <title>Diverse lifestyles and strategies of plant pathogenesis encoded in the genomes of eighteen Dothideomycetes fungi.</title>
        <authorList>
            <person name="Ohm R.A."/>
            <person name="Feau N."/>
            <person name="Henrissat B."/>
            <person name="Schoch C.L."/>
            <person name="Horwitz B.A."/>
            <person name="Barry K.W."/>
            <person name="Condon B.J."/>
            <person name="Copeland A.C."/>
            <person name="Dhillon B."/>
            <person name="Glaser F."/>
            <person name="Hesse C.N."/>
            <person name="Kosti I."/>
            <person name="LaButti K."/>
            <person name="Lindquist E.A."/>
            <person name="Lucas S."/>
            <person name="Salamov A.A."/>
            <person name="Bradshaw R.E."/>
            <person name="Ciuffetti L."/>
            <person name="Hamelin R.C."/>
            <person name="Kema G.H.J."/>
            <person name="Lawrence C."/>
            <person name="Scott J.A."/>
            <person name="Spatafora J.W."/>
            <person name="Turgeon B.G."/>
            <person name="de Wit P.J.G.M."/>
            <person name="Zhong S."/>
            <person name="Goodwin S.B."/>
            <person name="Grigoriev I.V."/>
        </authorList>
    </citation>
    <scope>NUCLEOTIDE SEQUENCE [LARGE SCALE GENOMIC DNA]</scope>
    <source>
        <strain evidence="8">C4 / ATCC 48331 / race T</strain>
    </source>
</reference>
<evidence type="ECO:0000256" key="5">
    <source>
        <dbReference type="ARBA" id="ARBA00022857"/>
    </source>
</evidence>
<dbReference type="OrthoDB" id="66881at2759"/>
<dbReference type="Pfam" id="PF13450">
    <property type="entry name" value="NAD_binding_8"/>
    <property type="match status" value="1"/>
</dbReference>
<evidence type="ECO:0000256" key="4">
    <source>
        <dbReference type="ARBA" id="ARBA00022827"/>
    </source>
</evidence>
<dbReference type="PANTHER" id="PTHR43098:SF2">
    <property type="entry name" value="FAD-BINDING MONOOXYGENASE AUSB-RELATED"/>
    <property type="match status" value="1"/>
</dbReference>
<gene>
    <name evidence="7" type="ORF">COCC4DRAFT_131513</name>
</gene>
<dbReference type="InterPro" id="IPR050775">
    <property type="entry name" value="FAD-binding_Monooxygenases"/>
</dbReference>
<evidence type="ECO:0000256" key="1">
    <source>
        <dbReference type="ARBA" id="ARBA00001974"/>
    </source>
</evidence>
<name>N4X2X2_COCH4</name>
<keyword evidence="5" id="KW-0521">NADP</keyword>
<comment type="cofactor">
    <cofactor evidence="1">
        <name>FAD</name>
        <dbReference type="ChEBI" id="CHEBI:57692"/>
    </cofactor>
</comment>
<dbReference type="Proteomes" id="UP000012338">
    <property type="component" value="Unassembled WGS sequence"/>
</dbReference>
<dbReference type="GO" id="GO:0016491">
    <property type="term" value="F:oxidoreductase activity"/>
    <property type="evidence" value="ECO:0007669"/>
    <property type="project" value="UniProtKB-KW"/>
</dbReference>
<keyword evidence="4" id="KW-0274">FAD</keyword>